<gene>
    <name evidence="1" type="ORF">FSW04_17595</name>
</gene>
<keyword evidence="2" id="KW-1185">Reference proteome</keyword>
<dbReference type="OrthoDB" id="954262at2"/>
<accession>A0A5B8U9A1</accession>
<evidence type="ECO:0000313" key="1">
    <source>
        <dbReference type="EMBL" id="QEC49212.1"/>
    </source>
</evidence>
<sequence>MFTTKPRVDLSGVVAFDRDGALQETEEHARRTSRRGFLRASGLAVGGAAVAGSVLPGTALAAGTPKGDVAILNFALTLEYLETAFYAAALKQADLKGEHLRLARTVHAHEAAHVAALKKALGSAAVKKPSFDFGSAVASQGAFSSTAITLEDTGVQAYQGQTPFIRSNAIFKAAISIHPVEARHAAWIRNISGQAPAPDAFNPALTKAQVLAAVTGTGFIQ</sequence>
<dbReference type="Pfam" id="PF13668">
    <property type="entry name" value="Ferritin_2"/>
    <property type="match status" value="1"/>
</dbReference>
<dbReference type="PROSITE" id="PS51318">
    <property type="entry name" value="TAT"/>
    <property type="match status" value="1"/>
</dbReference>
<dbReference type="InterPro" id="IPR012347">
    <property type="entry name" value="Ferritin-like"/>
</dbReference>
<name>A0A5B8U9A1_9ACTN</name>
<evidence type="ECO:0000313" key="2">
    <source>
        <dbReference type="Proteomes" id="UP000321805"/>
    </source>
</evidence>
<dbReference type="AlphaFoldDB" id="A0A5B8U9A1"/>
<dbReference type="EMBL" id="CP042430">
    <property type="protein sequence ID" value="QEC49212.1"/>
    <property type="molecule type" value="Genomic_DNA"/>
</dbReference>
<dbReference type="Gene3D" id="1.20.1260.10">
    <property type="match status" value="1"/>
</dbReference>
<organism evidence="1 2">
    <name type="scientific">Baekduia soli</name>
    <dbReference type="NCBI Taxonomy" id="496014"/>
    <lineage>
        <taxon>Bacteria</taxon>
        <taxon>Bacillati</taxon>
        <taxon>Actinomycetota</taxon>
        <taxon>Thermoleophilia</taxon>
        <taxon>Solirubrobacterales</taxon>
        <taxon>Baekduiaceae</taxon>
        <taxon>Baekduia</taxon>
    </lineage>
</organism>
<dbReference type="RefSeq" id="WP_146921575.1">
    <property type="nucleotide sequence ID" value="NZ_CP042430.1"/>
</dbReference>
<dbReference type="Proteomes" id="UP000321805">
    <property type="component" value="Chromosome"/>
</dbReference>
<dbReference type="InterPro" id="IPR006311">
    <property type="entry name" value="TAT_signal"/>
</dbReference>
<protein>
    <submittedName>
        <fullName evidence="1">Ferritin-like domain-containing protein</fullName>
    </submittedName>
</protein>
<dbReference type="KEGG" id="bsol:FSW04_17595"/>
<dbReference type="InterPro" id="IPR009078">
    <property type="entry name" value="Ferritin-like_SF"/>
</dbReference>
<dbReference type="NCBIfam" id="TIGR01409">
    <property type="entry name" value="TAT_signal_seq"/>
    <property type="match status" value="1"/>
</dbReference>
<dbReference type="InterPro" id="IPR019546">
    <property type="entry name" value="TAT_signal_bac_arc"/>
</dbReference>
<dbReference type="SUPFAM" id="SSF47240">
    <property type="entry name" value="Ferritin-like"/>
    <property type="match status" value="1"/>
</dbReference>
<proteinExistence type="predicted"/>
<reference evidence="1 2" key="1">
    <citation type="journal article" date="2018" name="J. Microbiol.">
        <title>Baekduia soli gen. nov., sp. nov., a novel bacterium isolated from the soil of Baekdu Mountain and proposal of a novel family name, Baekduiaceae fam. nov.</title>
        <authorList>
            <person name="An D.S."/>
            <person name="Siddiqi M.Z."/>
            <person name="Kim K.H."/>
            <person name="Yu H.S."/>
            <person name="Im W.T."/>
        </authorList>
    </citation>
    <scope>NUCLEOTIDE SEQUENCE [LARGE SCALE GENOMIC DNA]</scope>
    <source>
        <strain evidence="1 2">BR7-21</strain>
    </source>
</reference>